<dbReference type="InterPro" id="IPR050560">
    <property type="entry name" value="MYB_TF"/>
</dbReference>
<feature type="coiled-coil region" evidence="1">
    <location>
        <begin position="125"/>
        <end position="187"/>
    </location>
</feature>
<sequence>MFSWENKRRKYNKRLPFTEEEDQKLLKIISNTMNKESNSNNNFQEKSINWENISKEMGNRSVRQCKERYFHYLSPQINKKDWTPEEDSLLFSTVGNIGKKWKIMEDLFENRTEIDIRNRYYVLQRKKAKDARKASKNNVSKLSNASFNIANFRINSFDPLTFHNNYQEEEENKIEKEDQELDEIDDAFTVPNECHQIDAYENLMEFFKDLNNETFEKYYLRGSRHDLFSFFNGRVYDYYYINNPI</sequence>
<dbReference type="EMBL" id="JAPFFF010000034">
    <property type="protein sequence ID" value="KAK8843590.1"/>
    <property type="molecule type" value="Genomic_DNA"/>
</dbReference>
<reference evidence="4 5" key="1">
    <citation type="submission" date="2024-04" db="EMBL/GenBank/DDBJ databases">
        <title>Tritrichomonas musculus Genome.</title>
        <authorList>
            <person name="Alves-Ferreira E."/>
            <person name="Grigg M."/>
            <person name="Lorenzi H."/>
            <person name="Galac M."/>
        </authorList>
    </citation>
    <scope>NUCLEOTIDE SEQUENCE [LARGE SCALE GENOMIC DNA]</scope>
    <source>
        <strain evidence="4 5">EAF2021</strain>
    </source>
</reference>
<organism evidence="4 5">
    <name type="scientific">Tritrichomonas musculus</name>
    <dbReference type="NCBI Taxonomy" id="1915356"/>
    <lineage>
        <taxon>Eukaryota</taxon>
        <taxon>Metamonada</taxon>
        <taxon>Parabasalia</taxon>
        <taxon>Tritrichomonadida</taxon>
        <taxon>Tritrichomonadidae</taxon>
        <taxon>Tritrichomonas</taxon>
    </lineage>
</organism>
<dbReference type="InterPro" id="IPR009057">
    <property type="entry name" value="Homeodomain-like_sf"/>
</dbReference>
<name>A0ABR2HAV2_9EUKA</name>
<evidence type="ECO:0008006" key="6">
    <source>
        <dbReference type="Google" id="ProtNLM"/>
    </source>
</evidence>
<feature type="domain" description="HTH myb-type" evidence="3">
    <location>
        <begin position="74"/>
        <end position="128"/>
    </location>
</feature>
<feature type="domain" description="Myb-like" evidence="2">
    <location>
        <begin position="74"/>
        <end position="124"/>
    </location>
</feature>
<dbReference type="SUPFAM" id="SSF46689">
    <property type="entry name" value="Homeodomain-like"/>
    <property type="match status" value="2"/>
</dbReference>
<keyword evidence="1" id="KW-0175">Coiled coil</keyword>
<dbReference type="CDD" id="cd00167">
    <property type="entry name" value="SANT"/>
    <property type="match status" value="2"/>
</dbReference>
<keyword evidence="5" id="KW-1185">Reference proteome</keyword>
<gene>
    <name evidence="4" type="ORF">M9Y10_024647</name>
</gene>
<dbReference type="InterPro" id="IPR001005">
    <property type="entry name" value="SANT/Myb"/>
</dbReference>
<evidence type="ECO:0000259" key="2">
    <source>
        <dbReference type="PROSITE" id="PS50090"/>
    </source>
</evidence>
<dbReference type="PANTHER" id="PTHR45614">
    <property type="entry name" value="MYB PROTEIN-RELATED"/>
    <property type="match status" value="1"/>
</dbReference>
<dbReference type="SMART" id="SM00717">
    <property type="entry name" value="SANT"/>
    <property type="match status" value="2"/>
</dbReference>
<evidence type="ECO:0000313" key="5">
    <source>
        <dbReference type="Proteomes" id="UP001470230"/>
    </source>
</evidence>
<comment type="caution">
    <text evidence="4">The sequence shown here is derived from an EMBL/GenBank/DDBJ whole genome shotgun (WGS) entry which is preliminary data.</text>
</comment>
<accession>A0ABR2HAV2</accession>
<dbReference type="Pfam" id="PF13921">
    <property type="entry name" value="Myb_DNA-bind_6"/>
    <property type="match status" value="1"/>
</dbReference>
<protein>
    <recommendedName>
        <fullName evidence="6">Myb-like DNA-binding domain containing protein</fullName>
    </recommendedName>
</protein>
<dbReference type="Proteomes" id="UP001470230">
    <property type="component" value="Unassembled WGS sequence"/>
</dbReference>
<feature type="domain" description="Myb-like" evidence="2">
    <location>
        <begin position="9"/>
        <end position="73"/>
    </location>
</feature>
<evidence type="ECO:0000313" key="4">
    <source>
        <dbReference type="EMBL" id="KAK8843590.1"/>
    </source>
</evidence>
<dbReference type="PROSITE" id="PS50090">
    <property type="entry name" value="MYB_LIKE"/>
    <property type="match status" value="2"/>
</dbReference>
<dbReference type="InterPro" id="IPR017930">
    <property type="entry name" value="Myb_dom"/>
</dbReference>
<dbReference type="PANTHER" id="PTHR45614:SF253">
    <property type="entry name" value="CHROMOSOME UNDETERMINED SCAFFOLD_38, WHOLE GENOME SHOTGUN SEQUENCE"/>
    <property type="match status" value="1"/>
</dbReference>
<evidence type="ECO:0000259" key="3">
    <source>
        <dbReference type="PROSITE" id="PS51294"/>
    </source>
</evidence>
<dbReference type="Gene3D" id="1.10.10.60">
    <property type="entry name" value="Homeodomain-like"/>
    <property type="match status" value="2"/>
</dbReference>
<proteinExistence type="predicted"/>
<dbReference type="PROSITE" id="PS51294">
    <property type="entry name" value="HTH_MYB"/>
    <property type="match status" value="1"/>
</dbReference>
<evidence type="ECO:0000256" key="1">
    <source>
        <dbReference type="SAM" id="Coils"/>
    </source>
</evidence>